<organism evidence="2 3">
    <name type="scientific">Evansella tamaricis</name>
    <dbReference type="NCBI Taxonomy" id="2069301"/>
    <lineage>
        <taxon>Bacteria</taxon>
        <taxon>Bacillati</taxon>
        <taxon>Bacillota</taxon>
        <taxon>Bacilli</taxon>
        <taxon>Bacillales</taxon>
        <taxon>Bacillaceae</taxon>
        <taxon>Evansella</taxon>
    </lineage>
</organism>
<keyword evidence="3" id="KW-1185">Reference proteome</keyword>
<dbReference type="Proteomes" id="UP000784880">
    <property type="component" value="Unassembled WGS sequence"/>
</dbReference>
<dbReference type="InterPro" id="IPR055259">
    <property type="entry name" value="YkvP/CgeB_Glyco_trans-like"/>
</dbReference>
<dbReference type="Pfam" id="PF13524">
    <property type="entry name" value="Glyco_trans_1_2"/>
    <property type="match status" value="1"/>
</dbReference>
<dbReference type="RefSeq" id="WP_217067456.1">
    <property type="nucleotide sequence ID" value="NZ_JAHQCS010000131.1"/>
</dbReference>
<keyword evidence="2" id="KW-0808">Transferase</keyword>
<name>A0ABS6JIC9_9BACI</name>
<dbReference type="EMBL" id="JAHQCS010000131">
    <property type="protein sequence ID" value="MBU9713298.1"/>
    <property type="molecule type" value="Genomic_DNA"/>
</dbReference>
<sequence length="310" mass="36221">MKLLYICSPYRGIYDYLNESLIDAWSSISGIDIIIANKDDPIEQIVSEKKPEIAFLLFGRGIKAEQNILKQLKKCRKVGWFCEDPYFIYDTKKYIHDFDLVFTVEKTAVSFYEALGHQNVHYMPLGYNPNVYYPKRTSDAKYKSDVCFVGYPYPNRINIINQIIRKTDWKVTVVGGKWSNFLRNWQNYSQLTCISHWIDPSETGYYYSNSSIVLNPHRPANQLRIINGISPNNRCFEIAACDAIQLCDNRKGLEELSESLNIITYKNMDDVIIQLDQWINSTRDKNKKYPMNQAEHTFLKRINKMINLIG</sequence>
<feature type="domain" description="Spore protein YkvP/CgeB glycosyl transferase-like" evidence="1">
    <location>
        <begin position="158"/>
        <end position="305"/>
    </location>
</feature>
<comment type="caution">
    <text evidence="2">The sequence shown here is derived from an EMBL/GenBank/DDBJ whole genome shotgun (WGS) entry which is preliminary data.</text>
</comment>
<dbReference type="EC" id="2.4.-.-" evidence="2"/>
<reference evidence="2 3" key="1">
    <citation type="submission" date="2021-06" db="EMBL/GenBank/DDBJ databases">
        <title>Bacillus sp. RD4P76, an endophyte from a halophyte.</title>
        <authorList>
            <person name="Sun J.-Q."/>
        </authorList>
    </citation>
    <scope>NUCLEOTIDE SEQUENCE [LARGE SCALE GENOMIC DNA]</scope>
    <source>
        <strain evidence="2 3">CGMCC 1.15917</strain>
    </source>
</reference>
<proteinExistence type="predicted"/>
<evidence type="ECO:0000313" key="2">
    <source>
        <dbReference type="EMBL" id="MBU9713298.1"/>
    </source>
</evidence>
<protein>
    <submittedName>
        <fullName evidence="2">Glycosyltransferase</fullName>
        <ecNumber evidence="2">2.4.-.-</ecNumber>
    </submittedName>
</protein>
<evidence type="ECO:0000259" key="1">
    <source>
        <dbReference type="Pfam" id="PF13524"/>
    </source>
</evidence>
<dbReference type="GO" id="GO:0016757">
    <property type="term" value="F:glycosyltransferase activity"/>
    <property type="evidence" value="ECO:0007669"/>
    <property type="project" value="UniProtKB-KW"/>
</dbReference>
<evidence type="ECO:0000313" key="3">
    <source>
        <dbReference type="Proteomes" id="UP000784880"/>
    </source>
</evidence>
<keyword evidence="2" id="KW-0328">Glycosyltransferase</keyword>
<gene>
    <name evidence="2" type="ORF">KS419_16320</name>
</gene>
<accession>A0ABS6JIC9</accession>